<organism evidence="1 2">
    <name type="scientific">Salix dunnii</name>
    <dbReference type="NCBI Taxonomy" id="1413687"/>
    <lineage>
        <taxon>Eukaryota</taxon>
        <taxon>Viridiplantae</taxon>
        <taxon>Streptophyta</taxon>
        <taxon>Embryophyta</taxon>
        <taxon>Tracheophyta</taxon>
        <taxon>Spermatophyta</taxon>
        <taxon>Magnoliopsida</taxon>
        <taxon>eudicotyledons</taxon>
        <taxon>Gunneridae</taxon>
        <taxon>Pentapetalae</taxon>
        <taxon>rosids</taxon>
        <taxon>fabids</taxon>
        <taxon>Malpighiales</taxon>
        <taxon>Salicaceae</taxon>
        <taxon>Saliceae</taxon>
        <taxon>Salix</taxon>
    </lineage>
</organism>
<dbReference type="EMBL" id="JADGMS010000002">
    <property type="protein sequence ID" value="KAF9687771.1"/>
    <property type="molecule type" value="Genomic_DNA"/>
</dbReference>
<sequence length="73" mass="8776">MNFQYLVLKEYAVGDKILMVRRSFNVHIRFLINNKDEMIYTLTPLSPNQGYKDQIQLKKSYEEEQYVSVKVKE</sequence>
<reference evidence="1 2" key="1">
    <citation type="submission" date="2020-10" db="EMBL/GenBank/DDBJ databases">
        <title>Plant Genome Project.</title>
        <authorList>
            <person name="Zhang R.-G."/>
        </authorList>
    </citation>
    <scope>NUCLEOTIDE SEQUENCE [LARGE SCALE GENOMIC DNA]</scope>
    <source>
        <strain evidence="1">FAFU-HL-1</strain>
        <tissue evidence="1">Leaf</tissue>
    </source>
</reference>
<comment type="caution">
    <text evidence="1">The sequence shown here is derived from an EMBL/GenBank/DDBJ whole genome shotgun (WGS) entry which is preliminary data.</text>
</comment>
<dbReference type="AlphaFoldDB" id="A0A835N7E2"/>
<name>A0A835N7E2_9ROSI</name>
<gene>
    <name evidence="1" type="ORF">SADUNF_Sadunf02G0127700</name>
</gene>
<evidence type="ECO:0000313" key="1">
    <source>
        <dbReference type="EMBL" id="KAF9687771.1"/>
    </source>
</evidence>
<protein>
    <submittedName>
        <fullName evidence="1">Uncharacterized protein</fullName>
    </submittedName>
</protein>
<evidence type="ECO:0000313" key="2">
    <source>
        <dbReference type="Proteomes" id="UP000657918"/>
    </source>
</evidence>
<proteinExistence type="predicted"/>
<dbReference type="Proteomes" id="UP000657918">
    <property type="component" value="Unassembled WGS sequence"/>
</dbReference>
<accession>A0A835N7E2</accession>
<keyword evidence="2" id="KW-1185">Reference proteome</keyword>